<proteinExistence type="inferred from homology"/>
<dbReference type="HAMAP" id="MF_00337">
    <property type="entry name" value="Exonuc_7_S"/>
    <property type="match status" value="1"/>
</dbReference>
<evidence type="ECO:0000313" key="8">
    <source>
        <dbReference type="Proteomes" id="UP000285317"/>
    </source>
</evidence>
<comment type="subunit">
    <text evidence="6">Heterooligomer composed of large and small subunits.</text>
</comment>
<keyword evidence="4 6" id="KW-0378">Hydrolase</keyword>
<keyword evidence="5 6" id="KW-0269">Exonuclease</keyword>
<gene>
    <name evidence="6" type="primary">xseB</name>
    <name evidence="7" type="ORF">C1I64_02880</name>
</gene>
<evidence type="ECO:0000256" key="5">
    <source>
        <dbReference type="ARBA" id="ARBA00022839"/>
    </source>
</evidence>
<dbReference type="KEGG" id="rfs:C1I64_02880"/>
<evidence type="ECO:0000256" key="1">
    <source>
        <dbReference type="ARBA" id="ARBA00009998"/>
    </source>
</evidence>
<evidence type="ECO:0000313" key="7">
    <source>
        <dbReference type="EMBL" id="AZZ54135.1"/>
    </source>
</evidence>
<comment type="similarity">
    <text evidence="1 6">Belongs to the XseB family.</text>
</comment>
<dbReference type="NCBIfam" id="NF002139">
    <property type="entry name" value="PRK00977.1-3"/>
    <property type="match status" value="1"/>
</dbReference>
<reference evidence="7 8" key="1">
    <citation type="submission" date="2018-03" db="EMBL/GenBank/DDBJ databases">
        <title>Bacteriophage NCPPB3778 and a type I-E CRISPR drive the evolution of the US Biological Select Agent, Rathayibacter toxicus.</title>
        <authorList>
            <person name="Davis E.W.II."/>
            <person name="Tabima J.F."/>
            <person name="Weisberg A.J."/>
            <person name="Dantas Lopes L."/>
            <person name="Wiseman M.S."/>
            <person name="Wiseman M.S."/>
            <person name="Pupko T."/>
            <person name="Belcher M.S."/>
            <person name="Sechler A.J."/>
            <person name="Tancos M.A."/>
            <person name="Schroeder B.K."/>
            <person name="Murray T.D."/>
            <person name="Luster D.G."/>
            <person name="Schneider W.L."/>
            <person name="Rogers E."/>
            <person name="Andreote F.D."/>
            <person name="Grunwald N.J."/>
            <person name="Putnam M.L."/>
            <person name="Chang J.H."/>
        </authorList>
    </citation>
    <scope>NUCLEOTIDE SEQUENCE [LARGE SCALE GENOMIC DNA]</scope>
    <source>
        <strain evidence="7 8">DSM 15932</strain>
    </source>
</reference>
<dbReference type="Pfam" id="PF02609">
    <property type="entry name" value="Exonuc_VII_S"/>
    <property type="match status" value="1"/>
</dbReference>
<comment type="function">
    <text evidence="6">Bidirectionally degrades single-stranded DNA into large acid-insoluble oligonucleotides, which are then degraded further into small acid-soluble oligonucleotides.</text>
</comment>
<organism evidence="7 8">
    <name type="scientific">Rathayibacter festucae DSM 15932</name>
    <dbReference type="NCBI Taxonomy" id="1328866"/>
    <lineage>
        <taxon>Bacteria</taxon>
        <taxon>Bacillati</taxon>
        <taxon>Actinomycetota</taxon>
        <taxon>Actinomycetes</taxon>
        <taxon>Micrococcales</taxon>
        <taxon>Microbacteriaceae</taxon>
        <taxon>Rathayibacter</taxon>
    </lineage>
</organism>
<dbReference type="Gene3D" id="1.10.287.1040">
    <property type="entry name" value="Exonuclease VII, small subunit"/>
    <property type="match status" value="1"/>
</dbReference>
<dbReference type="Proteomes" id="UP000285317">
    <property type="component" value="Chromosome"/>
</dbReference>
<dbReference type="EC" id="3.1.11.6" evidence="6"/>
<dbReference type="GO" id="GO:0008855">
    <property type="term" value="F:exodeoxyribonuclease VII activity"/>
    <property type="evidence" value="ECO:0007669"/>
    <property type="project" value="UniProtKB-UniRule"/>
</dbReference>
<dbReference type="GO" id="GO:0006308">
    <property type="term" value="P:DNA catabolic process"/>
    <property type="evidence" value="ECO:0007669"/>
    <property type="project" value="UniProtKB-UniRule"/>
</dbReference>
<accession>A0A3T0T6A1</accession>
<sequence>MPSSDPVPSGETDVSGFSYEQARDELVRVVSELEQGSSTLERSLALWERGEALAARCEEWLIGARARLDAARSGGSAAGGSSAG</sequence>
<keyword evidence="3 6" id="KW-0540">Nuclease</keyword>
<keyword evidence="2 6" id="KW-0963">Cytoplasm</keyword>
<dbReference type="AlphaFoldDB" id="A0A3T0T6A1"/>
<evidence type="ECO:0000256" key="3">
    <source>
        <dbReference type="ARBA" id="ARBA00022722"/>
    </source>
</evidence>
<dbReference type="EMBL" id="CP028137">
    <property type="protein sequence ID" value="AZZ54135.1"/>
    <property type="molecule type" value="Genomic_DNA"/>
</dbReference>
<dbReference type="NCBIfam" id="TIGR01280">
    <property type="entry name" value="xseB"/>
    <property type="match status" value="1"/>
</dbReference>
<dbReference type="PANTHER" id="PTHR34137:SF1">
    <property type="entry name" value="EXODEOXYRIBONUCLEASE 7 SMALL SUBUNIT"/>
    <property type="match status" value="1"/>
</dbReference>
<dbReference type="GO" id="GO:0005829">
    <property type="term" value="C:cytosol"/>
    <property type="evidence" value="ECO:0007669"/>
    <property type="project" value="TreeGrafter"/>
</dbReference>
<dbReference type="PANTHER" id="PTHR34137">
    <property type="entry name" value="EXODEOXYRIBONUCLEASE 7 SMALL SUBUNIT"/>
    <property type="match status" value="1"/>
</dbReference>
<comment type="subcellular location">
    <subcellularLocation>
        <location evidence="6">Cytoplasm</location>
    </subcellularLocation>
</comment>
<dbReference type="InterPro" id="IPR037004">
    <property type="entry name" value="Exonuc_VII_ssu_sf"/>
</dbReference>
<comment type="catalytic activity">
    <reaction evidence="6">
        <text>Exonucleolytic cleavage in either 5'- to 3'- or 3'- to 5'-direction to yield nucleoside 5'-phosphates.</text>
        <dbReference type="EC" id="3.1.11.6"/>
    </reaction>
</comment>
<protein>
    <recommendedName>
        <fullName evidence="6">Exodeoxyribonuclease 7 small subunit</fullName>
        <ecNumber evidence="6">3.1.11.6</ecNumber>
    </recommendedName>
    <alternativeName>
        <fullName evidence="6">Exodeoxyribonuclease VII small subunit</fullName>
        <shortName evidence="6">Exonuclease VII small subunit</shortName>
    </alternativeName>
</protein>
<evidence type="ECO:0000256" key="2">
    <source>
        <dbReference type="ARBA" id="ARBA00022490"/>
    </source>
</evidence>
<evidence type="ECO:0000256" key="4">
    <source>
        <dbReference type="ARBA" id="ARBA00022801"/>
    </source>
</evidence>
<dbReference type="SUPFAM" id="SSF116842">
    <property type="entry name" value="XseB-like"/>
    <property type="match status" value="1"/>
</dbReference>
<name>A0A3T0T6A1_9MICO</name>
<evidence type="ECO:0000256" key="6">
    <source>
        <dbReference type="HAMAP-Rule" id="MF_00337"/>
    </source>
</evidence>
<dbReference type="InterPro" id="IPR003761">
    <property type="entry name" value="Exonuc_VII_S"/>
</dbReference>
<dbReference type="GO" id="GO:0009318">
    <property type="term" value="C:exodeoxyribonuclease VII complex"/>
    <property type="evidence" value="ECO:0007669"/>
    <property type="project" value="UniProtKB-UniRule"/>
</dbReference>